<evidence type="ECO:0000313" key="7">
    <source>
        <dbReference type="EMBL" id="KAL3393464.1"/>
    </source>
</evidence>
<dbReference type="EMBL" id="JBJJXI010000097">
    <property type="protein sequence ID" value="KAL3393464.1"/>
    <property type="molecule type" value="Genomic_DNA"/>
</dbReference>
<dbReference type="InterPro" id="IPR023311">
    <property type="entry name" value="Methusela_ecto_dom_2"/>
</dbReference>
<dbReference type="GO" id="GO:0016020">
    <property type="term" value="C:membrane"/>
    <property type="evidence" value="ECO:0007669"/>
    <property type="project" value="UniProtKB-SubCell"/>
</dbReference>
<organism evidence="7 8">
    <name type="scientific">Trichogramma kaykai</name>
    <dbReference type="NCBI Taxonomy" id="54128"/>
    <lineage>
        <taxon>Eukaryota</taxon>
        <taxon>Metazoa</taxon>
        <taxon>Ecdysozoa</taxon>
        <taxon>Arthropoda</taxon>
        <taxon>Hexapoda</taxon>
        <taxon>Insecta</taxon>
        <taxon>Pterygota</taxon>
        <taxon>Neoptera</taxon>
        <taxon>Endopterygota</taxon>
        <taxon>Hymenoptera</taxon>
        <taxon>Apocrita</taxon>
        <taxon>Proctotrupomorpha</taxon>
        <taxon>Chalcidoidea</taxon>
        <taxon>Trichogrammatidae</taxon>
        <taxon>Trichogramma</taxon>
    </lineage>
</organism>
<dbReference type="AlphaFoldDB" id="A0ABD2WL20"/>
<comment type="caution">
    <text evidence="7">The sequence shown here is derived from an EMBL/GenBank/DDBJ whole genome shotgun (WGS) entry which is preliminary data.</text>
</comment>
<comment type="subcellular location">
    <subcellularLocation>
        <location evidence="1">Membrane</location>
        <topology evidence="1">Multi-pass membrane protein</topology>
    </subcellularLocation>
</comment>
<evidence type="ECO:0000256" key="5">
    <source>
        <dbReference type="ARBA" id="ARBA00023170"/>
    </source>
</evidence>
<evidence type="ECO:0000256" key="2">
    <source>
        <dbReference type="ARBA" id="ARBA00008979"/>
    </source>
</evidence>
<keyword evidence="6" id="KW-0807">Transducer</keyword>
<accession>A0ABD2WL20</accession>
<evidence type="ECO:0000256" key="1">
    <source>
        <dbReference type="ARBA" id="ARBA00004141"/>
    </source>
</evidence>
<evidence type="ECO:0000256" key="3">
    <source>
        <dbReference type="ARBA" id="ARBA00022729"/>
    </source>
</evidence>
<proteinExistence type="inferred from homology"/>
<name>A0ABD2WL20_9HYME</name>
<evidence type="ECO:0000313" key="8">
    <source>
        <dbReference type="Proteomes" id="UP001627154"/>
    </source>
</evidence>
<dbReference type="GO" id="GO:0004930">
    <property type="term" value="F:G protein-coupled receptor activity"/>
    <property type="evidence" value="ECO:0007669"/>
    <property type="project" value="UniProtKB-KW"/>
</dbReference>
<comment type="similarity">
    <text evidence="2">Belongs to the G-protein coupled receptor 2 family. Mth subfamily.</text>
</comment>
<protein>
    <submittedName>
        <fullName evidence="7">Uncharacterized protein</fullName>
    </submittedName>
</protein>
<evidence type="ECO:0000256" key="6">
    <source>
        <dbReference type="ARBA" id="ARBA00023224"/>
    </source>
</evidence>
<keyword evidence="8" id="KW-1185">Reference proteome</keyword>
<gene>
    <name evidence="7" type="ORF">TKK_012140</name>
</gene>
<reference evidence="7 8" key="1">
    <citation type="journal article" date="2024" name="bioRxiv">
        <title>A reference genome for Trichogramma kaykai: A tiny desert-dwelling parasitoid wasp with competing sex-ratio distorters.</title>
        <authorList>
            <person name="Culotta J."/>
            <person name="Lindsey A.R."/>
        </authorList>
    </citation>
    <scope>NUCLEOTIDE SEQUENCE [LARGE SCALE GENOMIC DNA]</scope>
    <source>
        <strain evidence="7 8">KSX58</strain>
    </source>
</reference>
<evidence type="ECO:0000256" key="4">
    <source>
        <dbReference type="ARBA" id="ARBA00023040"/>
    </source>
</evidence>
<keyword evidence="5" id="KW-0675">Receptor</keyword>
<dbReference type="Gene3D" id="2.170.180.11">
    <property type="entry name" value="Methuselah ectodomain, domain 2"/>
    <property type="match status" value="1"/>
</dbReference>
<keyword evidence="4" id="KW-0297">G-protein coupled receptor</keyword>
<dbReference type="Proteomes" id="UP001627154">
    <property type="component" value="Unassembled WGS sequence"/>
</dbReference>
<keyword evidence="3" id="KW-0732">Signal</keyword>
<sequence>MKVLNMKKTSQGIFELMFMLFFFKDINTSYSSEQKIQYNLPTFKKSEFLPVIAKCCNSNEVLIPSEHEKMQCIKWNSTIFFEPIFYNFNKTGILSSGSRYKNVNTIIGTPCSSERLKYILDPVQFTDDSYYLLSNGSIFAPNYVPFMFEPGVDYCIEEIPGIGISVIICISPEVASPDICESKKADDVIEILKNDEIAKLYEEEEPKEIKHLICGKINKDSNAEEGNLSDLQKSHNTILWQRSIARKGRATAKSQTERTRIHMSRWIKL</sequence>